<dbReference type="GO" id="GO:0005794">
    <property type="term" value="C:Golgi apparatus"/>
    <property type="evidence" value="ECO:0000318"/>
    <property type="project" value="GO_Central"/>
</dbReference>
<feature type="region of interest" description="Disordered" evidence="1">
    <location>
        <begin position="27"/>
        <end position="58"/>
    </location>
</feature>
<reference evidence="3" key="2">
    <citation type="submission" date="2025-08" db="UniProtKB">
        <authorList>
            <consortium name="Ensembl"/>
        </authorList>
    </citation>
    <scope>IDENTIFICATION</scope>
    <source>
        <strain evidence="3">Hd-rR</strain>
    </source>
</reference>
<organism evidence="3 4">
    <name type="scientific">Oryzias latipes</name>
    <name type="common">Japanese rice fish</name>
    <name type="synonym">Japanese killifish</name>
    <dbReference type="NCBI Taxonomy" id="8090"/>
    <lineage>
        <taxon>Eukaryota</taxon>
        <taxon>Metazoa</taxon>
        <taxon>Chordata</taxon>
        <taxon>Craniata</taxon>
        <taxon>Vertebrata</taxon>
        <taxon>Euteleostomi</taxon>
        <taxon>Actinopterygii</taxon>
        <taxon>Neopterygii</taxon>
        <taxon>Teleostei</taxon>
        <taxon>Neoteleostei</taxon>
        <taxon>Acanthomorphata</taxon>
        <taxon>Ovalentaria</taxon>
        <taxon>Atherinomorphae</taxon>
        <taxon>Beloniformes</taxon>
        <taxon>Adrianichthyidae</taxon>
        <taxon>Oryziinae</taxon>
        <taxon>Oryzias</taxon>
    </lineage>
</organism>
<feature type="region of interest" description="Disordered" evidence="1">
    <location>
        <begin position="257"/>
        <end position="282"/>
    </location>
</feature>
<dbReference type="InParanoid" id="A0A3B3IH57"/>
<dbReference type="STRING" id="8090.ENSORLP00000043468"/>
<feature type="region of interest" description="Disordered" evidence="1">
    <location>
        <begin position="325"/>
        <end position="355"/>
    </location>
</feature>
<dbReference type="Bgee" id="ENSORLG00000030239">
    <property type="expression patterns" value="Expressed in blastula and 13 other cell types or tissues"/>
</dbReference>
<dbReference type="PANTHER" id="PTHR46501">
    <property type="entry name" value="MYOMEGALIN"/>
    <property type="match status" value="1"/>
</dbReference>
<feature type="compositionally biased region" description="Low complexity" evidence="1">
    <location>
        <begin position="270"/>
        <end position="282"/>
    </location>
</feature>
<dbReference type="Pfam" id="PF18615">
    <property type="entry name" value="SMYLE_N"/>
    <property type="match status" value="1"/>
</dbReference>
<protein>
    <submittedName>
        <fullName evidence="3">Si:ch73-95l15.5</fullName>
    </submittedName>
</protein>
<dbReference type="InterPro" id="IPR052593">
    <property type="entry name" value="MT-associated_AKAP9-binding"/>
</dbReference>
<evidence type="ECO:0000256" key="1">
    <source>
        <dbReference type="SAM" id="MobiDB-lite"/>
    </source>
</evidence>
<keyword evidence="4" id="KW-1185">Reference proteome</keyword>
<proteinExistence type="predicted"/>
<dbReference type="Ensembl" id="ENSORLT00000043263.1">
    <property type="protein sequence ID" value="ENSORLP00000043468.1"/>
    <property type="gene ID" value="ENSORLG00000030239.1"/>
</dbReference>
<evidence type="ECO:0000259" key="2">
    <source>
        <dbReference type="Pfam" id="PF18615"/>
    </source>
</evidence>
<dbReference type="GO" id="GO:0007098">
    <property type="term" value="P:centrosome cycle"/>
    <property type="evidence" value="ECO:0000318"/>
    <property type="project" value="GO_Central"/>
</dbReference>
<reference evidence="3 4" key="1">
    <citation type="journal article" date="2007" name="Nature">
        <title>The medaka draft genome and insights into vertebrate genome evolution.</title>
        <authorList>
            <person name="Kasahara M."/>
            <person name="Naruse K."/>
            <person name="Sasaki S."/>
            <person name="Nakatani Y."/>
            <person name="Qu W."/>
            <person name="Ahsan B."/>
            <person name="Yamada T."/>
            <person name="Nagayasu Y."/>
            <person name="Doi K."/>
            <person name="Kasai Y."/>
            <person name="Jindo T."/>
            <person name="Kobayashi D."/>
            <person name="Shimada A."/>
            <person name="Toyoda A."/>
            <person name="Kuroki Y."/>
            <person name="Fujiyama A."/>
            <person name="Sasaki T."/>
            <person name="Shimizu A."/>
            <person name="Asakawa S."/>
            <person name="Shimizu N."/>
            <person name="Hashimoto S."/>
            <person name="Yang J."/>
            <person name="Lee Y."/>
            <person name="Matsushima K."/>
            <person name="Sugano S."/>
            <person name="Sakaizumi M."/>
            <person name="Narita T."/>
            <person name="Ohishi K."/>
            <person name="Haga S."/>
            <person name="Ohta F."/>
            <person name="Nomoto H."/>
            <person name="Nogata K."/>
            <person name="Morishita T."/>
            <person name="Endo T."/>
            <person name="Shin-I T."/>
            <person name="Takeda H."/>
            <person name="Morishita S."/>
            <person name="Kohara Y."/>
        </authorList>
    </citation>
    <scope>NUCLEOTIDE SEQUENCE [LARGE SCALE GENOMIC DNA]</scope>
    <source>
        <strain evidence="3 4">Hd-rR</strain>
    </source>
</reference>
<feature type="domain" description="Short myomegalin-like EB1 binding protein N-terminal" evidence="2">
    <location>
        <begin position="176"/>
        <end position="296"/>
    </location>
</feature>
<dbReference type="GO" id="GO:0060090">
    <property type="term" value="F:molecular adaptor activity"/>
    <property type="evidence" value="ECO:0000318"/>
    <property type="project" value="GO_Central"/>
</dbReference>
<evidence type="ECO:0000313" key="3">
    <source>
        <dbReference type="Ensembl" id="ENSORLP00000043468.1"/>
    </source>
</evidence>
<feature type="compositionally biased region" description="Low complexity" evidence="1">
    <location>
        <begin position="42"/>
        <end position="58"/>
    </location>
</feature>
<sequence>MSSRGRNGFCRICGGDLQGNQRRWLFGSQNKKGSQPPTPTESLRGGSLSRSSQSSPWSTLSLGSSGSLSKSQSFLGSPSKSVDLLSVLTHILGQQVPRGSGREEFVCGKCVSALERVFKFDSVISRVRVLSTERLQKLTQERDKIRQWVRSNYRQRHLQEFQSRSSISEDDGEVEKEAYRDMLKENMALSGYECWSERWDTCPYFIRTGKRCRRGKGCEGCDSLRVSDSDYESVCGIPRHLPSDAFSPLGLSGDRSSSMPLHWQKGPTISSSPASLAGSSLSLRAPSRTQSVQSLDLLDGNDPVDLTGVQPLNFVLMELRGVEAKPVSSPSGSRIPVLGKNTGKRLDKTDGGASPRVSRVLNFAENGKDGMDEEDGDVLMELRDEYMPLREPGRVNTAVRNLRAQLDKATTCIRTLEAELKQGGSKPAEALLQNLGHSLHSRERLIQLQAALEALRSERSEKEKRLEKEAEALRKAGRDRERDLDTLNTVLRCNQEIIGDLRVALEEKERQLKDVEKERDLWRQRDDALSAVLQDKEDLILSFRQQLESQQETHGQAVSALSAQLKEARQELRNKQKEKKEAEREWQNEREDREREAGKLRDSLEKRDKLIERILLDSEERDRLLTELQQNLQNKRETVTAVKHTL</sequence>
<dbReference type="Proteomes" id="UP000001038">
    <property type="component" value="Chromosome 16"/>
</dbReference>
<name>A0A3B3IH57_ORYLA</name>
<dbReference type="GO" id="GO:1903358">
    <property type="term" value="P:regulation of Golgi organization"/>
    <property type="evidence" value="ECO:0000318"/>
    <property type="project" value="GO_Central"/>
</dbReference>
<dbReference type="AlphaFoldDB" id="A0A3B3IH57"/>
<feature type="region of interest" description="Disordered" evidence="1">
    <location>
        <begin position="569"/>
        <end position="601"/>
    </location>
</feature>
<dbReference type="GeneTree" id="ENSGT00950000183190"/>
<dbReference type="FunCoup" id="A0A3B3IH57">
    <property type="interactions" value="30"/>
</dbReference>
<reference evidence="3" key="3">
    <citation type="submission" date="2025-09" db="UniProtKB">
        <authorList>
            <consortium name="Ensembl"/>
        </authorList>
    </citation>
    <scope>IDENTIFICATION</scope>
    <source>
        <strain evidence="3">Hd-rR</strain>
    </source>
</reference>
<dbReference type="GO" id="GO:0005813">
    <property type="term" value="C:centrosome"/>
    <property type="evidence" value="ECO:0000318"/>
    <property type="project" value="GO_Central"/>
</dbReference>
<dbReference type="InterPro" id="IPR040947">
    <property type="entry name" value="SMYLE_N"/>
</dbReference>
<gene>
    <name evidence="3" type="primary">si:ch73-95l15.5</name>
</gene>
<evidence type="ECO:0000313" key="4">
    <source>
        <dbReference type="Proteomes" id="UP000001038"/>
    </source>
</evidence>
<accession>A0A3B3IH57</accession>
<dbReference type="PANTHER" id="PTHR46501:SF6">
    <property type="entry name" value="SI:CH73-95L15.5"/>
    <property type="match status" value="1"/>
</dbReference>